<comment type="similarity">
    <text evidence="2 4">Belongs to the MoeA family.</text>
</comment>
<dbReference type="GO" id="GO:0005829">
    <property type="term" value="C:cytosol"/>
    <property type="evidence" value="ECO:0007669"/>
    <property type="project" value="TreeGrafter"/>
</dbReference>
<dbReference type="EC" id="2.10.1.1" evidence="4"/>
<evidence type="ECO:0000313" key="6">
    <source>
        <dbReference type="EMBL" id="SBV93476.1"/>
    </source>
</evidence>
<name>A0A212J1Y7_9BACT</name>
<evidence type="ECO:0000256" key="4">
    <source>
        <dbReference type="RuleBase" id="RU365090"/>
    </source>
</evidence>
<dbReference type="Pfam" id="PF03453">
    <property type="entry name" value="MoeA_N"/>
    <property type="match status" value="1"/>
</dbReference>
<dbReference type="InterPro" id="IPR036425">
    <property type="entry name" value="MoaB/Mog-like_dom_sf"/>
</dbReference>
<reference evidence="6" key="1">
    <citation type="submission" date="2016-04" db="EMBL/GenBank/DDBJ databases">
        <authorList>
            <person name="Evans L.H."/>
            <person name="Alamgir A."/>
            <person name="Owens N."/>
            <person name="Weber N.D."/>
            <person name="Virtaneva K."/>
            <person name="Barbian K."/>
            <person name="Babar A."/>
            <person name="Rosenke K."/>
        </authorList>
    </citation>
    <scope>NUCLEOTIDE SEQUENCE</scope>
    <source>
        <strain evidence="6">92-2</strain>
    </source>
</reference>
<comment type="catalytic activity">
    <reaction evidence="3">
        <text>adenylyl-molybdopterin + molybdate = Mo-molybdopterin + AMP + H(+)</text>
        <dbReference type="Rhea" id="RHEA:35047"/>
        <dbReference type="ChEBI" id="CHEBI:15378"/>
        <dbReference type="ChEBI" id="CHEBI:36264"/>
        <dbReference type="ChEBI" id="CHEBI:62727"/>
        <dbReference type="ChEBI" id="CHEBI:71302"/>
        <dbReference type="ChEBI" id="CHEBI:456215"/>
        <dbReference type="EC" id="2.10.1.1"/>
    </reaction>
</comment>
<dbReference type="Gene3D" id="2.170.190.11">
    <property type="entry name" value="Molybdopterin biosynthesis moea protein, domain 3"/>
    <property type="match status" value="1"/>
</dbReference>
<dbReference type="SMART" id="SM00852">
    <property type="entry name" value="MoCF_biosynth"/>
    <property type="match status" value="1"/>
</dbReference>
<keyword evidence="4" id="KW-0500">Molybdenum</keyword>
<dbReference type="InterPro" id="IPR036688">
    <property type="entry name" value="MoeA_C_domain_IV_sf"/>
</dbReference>
<keyword evidence="4" id="KW-0501">Molybdenum cofactor biosynthesis</keyword>
<dbReference type="Pfam" id="PF00994">
    <property type="entry name" value="MoCF_biosynth"/>
    <property type="match status" value="1"/>
</dbReference>
<dbReference type="Gene3D" id="3.90.105.10">
    <property type="entry name" value="Molybdopterin biosynthesis moea protein, domain 2"/>
    <property type="match status" value="1"/>
</dbReference>
<dbReference type="Gene3D" id="3.40.980.10">
    <property type="entry name" value="MoaB/Mog-like domain"/>
    <property type="match status" value="1"/>
</dbReference>
<comment type="pathway">
    <text evidence="4">Cofactor biosynthesis; molybdopterin biosynthesis.</text>
</comment>
<dbReference type="GO" id="GO:0006777">
    <property type="term" value="P:Mo-molybdopterin cofactor biosynthetic process"/>
    <property type="evidence" value="ECO:0007669"/>
    <property type="project" value="UniProtKB-UniRule"/>
</dbReference>
<dbReference type="PANTHER" id="PTHR10192:SF5">
    <property type="entry name" value="GEPHYRIN"/>
    <property type="match status" value="1"/>
</dbReference>
<dbReference type="GO" id="GO:0046872">
    <property type="term" value="F:metal ion binding"/>
    <property type="evidence" value="ECO:0007669"/>
    <property type="project" value="UniProtKB-UniRule"/>
</dbReference>
<keyword evidence="4" id="KW-0479">Metal-binding</keyword>
<dbReference type="PANTHER" id="PTHR10192">
    <property type="entry name" value="MOLYBDOPTERIN BIOSYNTHESIS PROTEIN"/>
    <property type="match status" value="1"/>
</dbReference>
<dbReference type="RefSeq" id="WP_227117621.1">
    <property type="nucleotide sequence ID" value="NZ_LT598928.1"/>
</dbReference>
<dbReference type="SUPFAM" id="SSF53218">
    <property type="entry name" value="Molybdenum cofactor biosynthesis proteins"/>
    <property type="match status" value="1"/>
</dbReference>
<dbReference type="GO" id="GO:0061599">
    <property type="term" value="F:molybdopterin molybdotransferase activity"/>
    <property type="evidence" value="ECO:0007669"/>
    <property type="project" value="UniProtKB-UniRule"/>
</dbReference>
<dbReference type="EMBL" id="FLUP01000001">
    <property type="protein sequence ID" value="SBV93476.1"/>
    <property type="molecule type" value="Genomic_DNA"/>
</dbReference>
<evidence type="ECO:0000259" key="5">
    <source>
        <dbReference type="SMART" id="SM00852"/>
    </source>
</evidence>
<sequence length="429" mass="44310">MSLYFCLRETADITAFLAGASPLQPEPVSVNAALGRVLAADMHAPVPCPSTHRSTRDGYAVRAADTAGANPAAPVLLHLTGESPMGRPCGGTLQKGEAWRVYTGSTLPEGADAVLMQEFAALKNQPAESKDAPQVVAASAPCAEGENILAPGADMPQGALLAQAGTRLGAHHMALLAQFFRDVPLYRKPVLGVLSTGDEFCGSAPQSGFAACQSNTNALLLEGLAASLGARCLHLGTAPDNAQALGQHLRAAVPGGPTPCDVIVVIGGSSGGKRDFSAQAIAGLPGCNICGNDQRVSSGRPLTLARVGQTAIWGLPGHSLSLALAAQVFLAPLLQRLAGQQTLTQHMNRQPSVLARLGLALPVEGNAPTHYPVMLRREHGRVTAWPVAAGTGKTAVLRDMNGWITMPGSDDMSRGGLRRGAAVRVHLFA</sequence>
<comment type="cofactor">
    <cofactor evidence="4">
        <name>Mg(2+)</name>
        <dbReference type="ChEBI" id="CHEBI:18420"/>
    </cofactor>
</comment>
<proteinExistence type="inferred from homology"/>
<evidence type="ECO:0000256" key="3">
    <source>
        <dbReference type="ARBA" id="ARBA00047317"/>
    </source>
</evidence>
<organism evidence="6">
    <name type="scientific">uncultured Desulfovibrio sp</name>
    <dbReference type="NCBI Taxonomy" id="167968"/>
    <lineage>
        <taxon>Bacteria</taxon>
        <taxon>Pseudomonadati</taxon>
        <taxon>Thermodesulfobacteriota</taxon>
        <taxon>Desulfovibrionia</taxon>
        <taxon>Desulfovibrionales</taxon>
        <taxon>Desulfovibrionaceae</taxon>
        <taxon>Desulfovibrio</taxon>
        <taxon>environmental samples</taxon>
    </lineage>
</organism>
<keyword evidence="4" id="KW-0460">Magnesium</keyword>
<feature type="domain" description="MoaB/Mog" evidence="5">
    <location>
        <begin position="192"/>
        <end position="336"/>
    </location>
</feature>
<gene>
    <name evidence="6" type="ORF">KM92DES2_10407</name>
</gene>
<protein>
    <recommendedName>
        <fullName evidence="4">Molybdopterin molybdenumtransferase</fullName>
        <ecNumber evidence="4">2.10.1.1</ecNumber>
    </recommendedName>
</protein>
<dbReference type="InterPro" id="IPR005110">
    <property type="entry name" value="MoeA_linker/N"/>
</dbReference>
<dbReference type="InterPro" id="IPR038987">
    <property type="entry name" value="MoeA-like"/>
</dbReference>
<dbReference type="Gene3D" id="2.40.340.10">
    <property type="entry name" value="MoeA, C-terminal, domain IV"/>
    <property type="match status" value="1"/>
</dbReference>
<dbReference type="CDD" id="cd00887">
    <property type="entry name" value="MoeA"/>
    <property type="match status" value="1"/>
</dbReference>
<dbReference type="UniPathway" id="UPA00344"/>
<dbReference type="SUPFAM" id="SSF63882">
    <property type="entry name" value="MoeA N-terminal region -like"/>
    <property type="match status" value="1"/>
</dbReference>
<evidence type="ECO:0000256" key="1">
    <source>
        <dbReference type="ARBA" id="ARBA00002901"/>
    </source>
</evidence>
<dbReference type="InterPro" id="IPR001453">
    <property type="entry name" value="MoaB/Mog_dom"/>
</dbReference>
<accession>A0A212J1Y7</accession>
<evidence type="ECO:0000256" key="2">
    <source>
        <dbReference type="ARBA" id="ARBA00010763"/>
    </source>
</evidence>
<comment type="function">
    <text evidence="1 4">Catalyzes the insertion of molybdate into adenylated molybdopterin with the concomitant release of AMP.</text>
</comment>
<dbReference type="InterPro" id="IPR036135">
    <property type="entry name" value="MoeA_linker/N_sf"/>
</dbReference>
<dbReference type="AlphaFoldDB" id="A0A212J1Y7"/>
<keyword evidence="4" id="KW-0808">Transferase</keyword>